<evidence type="ECO:0000259" key="4">
    <source>
        <dbReference type="PROSITE" id="PS50893"/>
    </source>
</evidence>
<dbReference type="GO" id="GO:0005524">
    <property type="term" value="F:ATP binding"/>
    <property type="evidence" value="ECO:0007669"/>
    <property type="project" value="UniProtKB-KW"/>
</dbReference>
<dbReference type="AlphaFoldDB" id="A0A2T1A6Z2"/>
<comment type="caution">
    <text evidence="5">The sequence shown here is derived from an EMBL/GenBank/DDBJ whole genome shotgun (WGS) entry which is preliminary data.</text>
</comment>
<keyword evidence="3 5" id="KW-0067">ATP-binding</keyword>
<evidence type="ECO:0000313" key="6">
    <source>
        <dbReference type="Proteomes" id="UP000237752"/>
    </source>
</evidence>
<evidence type="ECO:0000256" key="1">
    <source>
        <dbReference type="ARBA" id="ARBA00022448"/>
    </source>
</evidence>
<dbReference type="PROSITE" id="PS50893">
    <property type="entry name" value="ABC_TRANSPORTER_2"/>
    <property type="match status" value="1"/>
</dbReference>
<dbReference type="InterPro" id="IPR027417">
    <property type="entry name" value="P-loop_NTPase"/>
</dbReference>
<dbReference type="Pfam" id="PF00005">
    <property type="entry name" value="ABC_tran"/>
    <property type="match status" value="1"/>
</dbReference>
<evidence type="ECO:0000313" key="5">
    <source>
        <dbReference type="EMBL" id="PRZ44324.1"/>
    </source>
</evidence>
<dbReference type="RefSeq" id="WP_106347346.1">
    <property type="nucleotide sequence ID" value="NZ_PVUE01000001.1"/>
</dbReference>
<dbReference type="EMBL" id="PVUE01000001">
    <property type="protein sequence ID" value="PRZ44324.1"/>
    <property type="molecule type" value="Genomic_DNA"/>
</dbReference>
<keyword evidence="6" id="KW-1185">Reference proteome</keyword>
<dbReference type="PANTHER" id="PTHR45772:SF1">
    <property type="entry name" value="ABC TRANSPORTER ATP-BINDING PROTEIN"/>
    <property type="match status" value="1"/>
</dbReference>
<name>A0A2T1A6Z2_9ACTN</name>
<reference evidence="5 6" key="1">
    <citation type="submission" date="2018-03" db="EMBL/GenBank/DDBJ databases">
        <title>Genomic Encyclopedia of Archaeal and Bacterial Type Strains, Phase II (KMG-II): from individual species to whole genera.</title>
        <authorList>
            <person name="Goeker M."/>
        </authorList>
    </citation>
    <scope>NUCLEOTIDE SEQUENCE [LARGE SCALE GENOMIC DNA]</scope>
    <source>
        <strain evidence="5 6">DSM 100065</strain>
    </source>
</reference>
<dbReference type="SUPFAM" id="SSF52540">
    <property type="entry name" value="P-loop containing nucleoside triphosphate hydrolases"/>
    <property type="match status" value="1"/>
</dbReference>
<accession>A0A2T1A6Z2</accession>
<gene>
    <name evidence="5" type="ORF">CLV47_101450</name>
</gene>
<keyword evidence="1" id="KW-0813">Transport</keyword>
<sequence length="271" mass="28628">MTQGALSIDGLSVHFGGLQALRGVSAEITPGSVHGLLGPNGSGKTTLLNAVCGFVRSTGRVCLDGVSLTRAPAYVRARSGLLRTFQSPKLVPDLTVEELLRVGEHPRGFRPWWLVTALPLRDSRARKSGQQRALATLDLLGLDGSLLAVPIRDLSQGVLKMVDIARALMADPKVLLLDEPSSGMSEAEIARLRGHILELARRGTTLLLVEHNLPLVRAVCDRVTVLNLGEQLTSGPTADVLTRPEVVEAFLGVGADGSVPNAVQEQPGGGP</sequence>
<dbReference type="GO" id="GO:0016887">
    <property type="term" value="F:ATP hydrolysis activity"/>
    <property type="evidence" value="ECO:0007669"/>
    <property type="project" value="InterPro"/>
</dbReference>
<feature type="domain" description="ABC transporter" evidence="4">
    <location>
        <begin position="6"/>
        <end position="253"/>
    </location>
</feature>
<dbReference type="Gene3D" id="3.40.50.300">
    <property type="entry name" value="P-loop containing nucleotide triphosphate hydrolases"/>
    <property type="match status" value="1"/>
</dbReference>
<dbReference type="OrthoDB" id="4350300at2"/>
<organism evidence="5 6">
    <name type="scientific">Antricoccus suffuscus</name>
    <dbReference type="NCBI Taxonomy" id="1629062"/>
    <lineage>
        <taxon>Bacteria</taxon>
        <taxon>Bacillati</taxon>
        <taxon>Actinomycetota</taxon>
        <taxon>Actinomycetes</taxon>
        <taxon>Geodermatophilales</taxon>
        <taxon>Antricoccaceae</taxon>
        <taxon>Antricoccus</taxon>
    </lineage>
</organism>
<dbReference type="Proteomes" id="UP000237752">
    <property type="component" value="Unassembled WGS sequence"/>
</dbReference>
<protein>
    <submittedName>
        <fullName evidence="5">Branched-chain amino acid transport system ATP-binding protein</fullName>
    </submittedName>
</protein>
<evidence type="ECO:0000256" key="3">
    <source>
        <dbReference type="ARBA" id="ARBA00022840"/>
    </source>
</evidence>
<dbReference type="InterPro" id="IPR003439">
    <property type="entry name" value="ABC_transporter-like_ATP-bd"/>
</dbReference>
<keyword evidence="2" id="KW-0547">Nucleotide-binding</keyword>
<proteinExistence type="predicted"/>
<dbReference type="PANTHER" id="PTHR45772">
    <property type="entry name" value="CONSERVED COMPONENT OF ABC TRANSPORTER FOR NATURAL AMINO ACIDS-RELATED"/>
    <property type="match status" value="1"/>
</dbReference>
<dbReference type="InterPro" id="IPR051120">
    <property type="entry name" value="ABC_AA/LPS_Transport"/>
</dbReference>
<dbReference type="SMART" id="SM00382">
    <property type="entry name" value="AAA"/>
    <property type="match status" value="1"/>
</dbReference>
<dbReference type="InterPro" id="IPR003593">
    <property type="entry name" value="AAA+_ATPase"/>
</dbReference>
<evidence type="ECO:0000256" key="2">
    <source>
        <dbReference type="ARBA" id="ARBA00022741"/>
    </source>
</evidence>
<dbReference type="GO" id="GO:0005886">
    <property type="term" value="C:plasma membrane"/>
    <property type="evidence" value="ECO:0007669"/>
    <property type="project" value="TreeGrafter"/>
</dbReference>